<dbReference type="PANTHER" id="PTHR43095:SF3">
    <property type="entry name" value="L-XYLULOSE_3-KETO-L-GULONATE KINASE"/>
    <property type="match status" value="1"/>
</dbReference>
<comment type="caution">
    <text evidence="7">The sequence shown here is derived from an EMBL/GenBank/DDBJ whole genome shotgun (WGS) entry which is preliminary data.</text>
</comment>
<dbReference type="PROSITE" id="PS00445">
    <property type="entry name" value="FGGY_KINASES_2"/>
    <property type="match status" value="1"/>
</dbReference>
<accession>A0A7X2T9C0</accession>
<evidence type="ECO:0000256" key="4">
    <source>
        <dbReference type="RuleBase" id="RU003733"/>
    </source>
</evidence>
<dbReference type="GO" id="GO:0016301">
    <property type="term" value="F:kinase activity"/>
    <property type="evidence" value="ECO:0007669"/>
    <property type="project" value="UniProtKB-KW"/>
</dbReference>
<evidence type="ECO:0000256" key="2">
    <source>
        <dbReference type="ARBA" id="ARBA00022679"/>
    </source>
</evidence>
<dbReference type="Gene3D" id="3.30.420.40">
    <property type="match status" value="2"/>
</dbReference>
<organism evidence="7 8">
    <name type="scientific">Pseudoramibacter porci</name>
    <dbReference type="NCBI Taxonomy" id="2606631"/>
    <lineage>
        <taxon>Bacteria</taxon>
        <taxon>Bacillati</taxon>
        <taxon>Bacillota</taxon>
        <taxon>Clostridia</taxon>
        <taxon>Eubacteriales</taxon>
        <taxon>Eubacteriaceae</taxon>
        <taxon>Pseudoramibacter</taxon>
    </lineage>
</organism>
<dbReference type="Pfam" id="PF02782">
    <property type="entry name" value="FGGY_C"/>
    <property type="match status" value="1"/>
</dbReference>
<comment type="similarity">
    <text evidence="1 4">Belongs to the FGGY kinase family.</text>
</comment>
<dbReference type="Proteomes" id="UP000461754">
    <property type="component" value="Unassembled WGS sequence"/>
</dbReference>
<evidence type="ECO:0000256" key="1">
    <source>
        <dbReference type="ARBA" id="ARBA00009156"/>
    </source>
</evidence>
<dbReference type="InterPro" id="IPR018485">
    <property type="entry name" value="FGGY_C"/>
</dbReference>
<sequence>MEKYLLGLDNGGTMSKAALYDLEGHEIAVSSRKTELIQPQPGFTERDSNEMWAANVGAIRAVIAQAGIDSGQIVGVAATGHGNGVYLTQADGTPAYNGIISTDSRGNAFAAQWQQDGTFEKILPKTMQSCWGGQPTTIIKWFLKYQPEVIERTRWVFMCKDFIRFKLTGEAYGEITDYSGSSLMNVRDVCYDKDLLAEMGLECIYDKLPPLRYSGEICGYVTEEAAGLTGLKAGTPVAGGSMDIHASAMAVGVTDESAMCVVAGTWSINEYISKTPVVDKDLFMTSIDTIPGYWMTLEGSPTSASNQEWFLTEVLKGVDLHDRGIYDFANEAVVRAGDDDKGLVFLPFLFGSNVNMNAKGAFIGLQSWHTRDDMLRAVYEGIVFSHKYHIEKLLKYRDAPDLIRMAGGVAKSKIWVQMFADILQVPIEVARSQELGALGSAINAGVAVGVFPSFKEASEQMVDVMYTARPDLSKKDVYDKKYRRYLKVIDALDGVWDDWDEM</sequence>
<dbReference type="EMBL" id="VUMO01000002">
    <property type="protein sequence ID" value="MSS19222.1"/>
    <property type="molecule type" value="Genomic_DNA"/>
</dbReference>
<evidence type="ECO:0000313" key="7">
    <source>
        <dbReference type="EMBL" id="MSS19222.1"/>
    </source>
</evidence>
<evidence type="ECO:0000313" key="8">
    <source>
        <dbReference type="Proteomes" id="UP000461754"/>
    </source>
</evidence>
<dbReference type="GO" id="GO:0016773">
    <property type="term" value="F:phosphotransferase activity, alcohol group as acceptor"/>
    <property type="evidence" value="ECO:0007669"/>
    <property type="project" value="InterPro"/>
</dbReference>
<protein>
    <submittedName>
        <fullName evidence="7">Carbohydrate kinase</fullName>
    </submittedName>
</protein>
<feature type="domain" description="Carbohydrate kinase FGGY N-terminal" evidence="5">
    <location>
        <begin position="4"/>
        <end position="249"/>
    </location>
</feature>
<dbReference type="InterPro" id="IPR043129">
    <property type="entry name" value="ATPase_NBD"/>
</dbReference>
<keyword evidence="8" id="KW-1185">Reference proteome</keyword>
<dbReference type="SUPFAM" id="SSF53067">
    <property type="entry name" value="Actin-like ATPase domain"/>
    <property type="match status" value="2"/>
</dbReference>
<name>A0A7X2T9C0_9FIRM</name>
<proteinExistence type="inferred from homology"/>
<dbReference type="InterPro" id="IPR000577">
    <property type="entry name" value="Carb_kinase_FGGY"/>
</dbReference>
<reference evidence="7 8" key="1">
    <citation type="submission" date="2019-08" db="EMBL/GenBank/DDBJ databases">
        <title>In-depth cultivation of the pig gut microbiome towards novel bacterial diversity and tailored functional studies.</title>
        <authorList>
            <person name="Wylensek D."/>
            <person name="Hitch T.C.A."/>
            <person name="Clavel T."/>
        </authorList>
    </citation>
    <scope>NUCLEOTIDE SEQUENCE [LARGE SCALE GENOMIC DNA]</scope>
    <source>
        <strain evidence="7 8">RF-744-FAT-4</strain>
    </source>
</reference>
<evidence type="ECO:0000256" key="3">
    <source>
        <dbReference type="ARBA" id="ARBA00022777"/>
    </source>
</evidence>
<dbReference type="AlphaFoldDB" id="A0A7X2T9C0"/>
<dbReference type="PIRSF" id="PIRSF000538">
    <property type="entry name" value="GlpK"/>
    <property type="match status" value="1"/>
</dbReference>
<dbReference type="InterPro" id="IPR018484">
    <property type="entry name" value="FGGY_N"/>
</dbReference>
<evidence type="ECO:0000259" key="5">
    <source>
        <dbReference type="Pfam" id="PF00370"/>
    </source>
</evidence>
<gene>
    <name evidence="7" type="ORF">FYJ52_02185</name>
</gene>
<evidence type="ECO:0000259" key="6">
    <source>
        <dbReference type="Pfam" id="PF02782"/>
    </source>
</evidence>
<keyword evidence="2 4" id="KW-0808">Transferase</keyword>
<dbReference type="InterPro" id="IPR050406">
    <property type="entry name" value="FGGY_Carb_Kinase"/>
</dbReference>
<dbReference type="Pfam" id="PF00370">
    <property type="entry name" value="FGGY_N"/>
    <property type="match status" value="1"/>
</dbReference>
<feature type="domain" description="Carbohydrate kinase FGGY C-terminal" evidence="6">
    <location>
        <begin position="261"/>
        <end position="447"/>
    </location>
</feature>
<dbReference type="RefSeq" id="WP_154575627.1">
    <property type="nucleotide sequence ID" value="NZ_VUMO01000002.1"/>
</dbReference>
<dbReference type="InterPro" id="IPR018483">
    <property type="entry name" value="Carb_kinase_FGGY_CS"/>
</dbReference>
<keyword evidence="3 4" id="KW-0418">Kinase</keyword>
<dbReference type="GO" id="GO:0005975">
    <property type="term" value="P:carbohydrate metabolic process"/>
    <property type="evidence" value="ECO:0007669"/>
    <property type="project" value="InterPro"/>
</dbReference>
<dbReference type="PANTHER" id="PTHR43095">
    <property type="entry name" value="SUGAR KINASE"/>
    <property type="match status" value="1"/>
</dbReference>
<dbReference type="CDD" id="cd07802">
    <property type="entry name" value="ASKHA_NBD_FGGY_EcLyxK-like"/>
    <property type="match status" value="1"/>
</dbReference>